<accession>A0A841EGV6</accession>
<protein>
    <recommendedName>
        <fullName evidence="1">Peptidase M28 domain-containing protein</fullName>
    </recommendedName>
</protein>
<dbReference type="InterPro" id="IPR045175">
    <property type="entry name" value="M28_fam"/>
</dbReference>
<keyword evidence="3" id="KW-1185">Reference proteome</keyword>
<name>A0A841EGV6_9BACT</name>
<sequence>MKKYFFFLLILFSAVSDELTVTYFANTISIENLQKHLSFLASDSLRGRLTGSKEQKIAAEYLAKYFQENGLKAIVTQNTSDSSFFQSFYIKKYFGGQHSIMLNPTNKMRRAKNVIATENVIGFLEGTDKKDEVLVISAHYDHIGTKNGTVFNGADDDGSGTVAMMEMARVFSEAKKQGKSPRRSILFIAFAGEEYGLLGSEYYTEKPVIPLKNTICDLNIDMVGRIDDFHTNQKDYIYLIGSDKISQELHELSERNNELFTKLTLDYSYNSESHPQQLYYRSDHYNFAKNKIPIIFYFDGEHPDYHQPTDDVDKIDFELLKKRTQLVFYTAWEIANREGALK</sequence>
<gene>
    <name evidence="2" type="ORF">HNP25_000163</name>
</gene>
<reference evidence="2 3" key="1">
    <citation type="submission" date="2020-08" db="EMBL/GenBank/DDBJ databases">
        <title>Functional genomics of gut bacteria from endangered species of beetles.</title>
        <authorList>
            <person name="Carlos-Shanley C."/>
        </authorList>
    </citation>
    <scope>NUCLEOTIDE SEQUENCE [LARGE SCALE GENOMIC DNA]</scope>
    <source>
        <strain evidence="2 3">S00070</strain>
    </source>
</reference>
<dbReference type="PANTHER" id="PTHR12147:SF26">
    <property type="entry name" value="PEPTIDASE M28 DOMAIN-CONTAINING PROTEIN"/>
    <property type="match status" value="1"/>
</dbReference>
<dbReference type="PANTHER" id="PTHR12147">
    <property type="entry name" value="METALLOPEPTIDASE M28 FAMILY MEMBER"/>
    <property type="match status" value="1"/>
</dbReference>
<dbReference type="GO" id="GO:0008235">
    <property type="term" value="F:metalloexopeptidase activity"/>
    <property type="evidence" value="ECO:0007669"/>
    <property type="project" value="InterPro"/>
</dbReference>
<dbReference type="Proteomes" id="UP000524404">
    <property type="component" value="Unassembled WGS sequence"/>
</dbReference>
<dbReference type="InterPro" id="IPR007484">
    <property type="entry name" value="Peptidase_M28"/>
</dbReference>
<dbReference type="AlphaFoldDB" id="A0A841EGV6"/>
<dbReference type="Pfam" id="PF04389">
    <property type="entry name" value="Peptidase_M28"/>
    <property type="match status" value="1"/>
</dbReference>
<evidence type="ECO:0000313" key="3">
    <source>
        <dbReference type="Proteomes" id="UP000524404"/>
    </source>
</evidence>
<dbReference type="InterPro" id="IPR018247">
    <property type="entry name" value="EF_Hand_1_Ca_BS"/>
</dbReference>
<organism evidence="2 3">
    <name type="scientific">Arcicella rosea</name>
    <dbReference type="NCBI Taxonomy" id="502909"/>
    <lineage>
        <taxon>Bacteria</taxon>
        <taxon>Pseudomonadati</taxon>
        <taxon>Bacteroidota</taxon>
        <taxon>Cytophagia</taxon>
        <taxon>Cytophagales</taxon>
        <taxon>Flectobacillaceae</taxon>
        <taxon>Arcicella</taxon>
    </lineage>
</organism>
<comment type="caution">
    <text evidence="2">The sequence shown here is derived from an EMBL/GenBank/DDBJ whole genome shotgun (WGS) entry which is preliminary data.</text>
</comment>
<evidence type="ECO:0000259" key="1">
    <source>
        <dbReference type="Pfam" id="PF04389"/>
    </source>
</evidence>
<dbReference type="GO" id="GO:0006508">
    <property type="term" value="P:proteolysis"/>
    <property type="evidence" value="ECO:0007669"/>
    <property type="project" value="InterPro"/>
</dbReference>
<dbReference type="EMBL" id="JACHKT010000001">
    <property type="protein sequence ID" value="MBB6001524.1"/>
    <property type="molecule type" value="Genomic_DNA"/>
</dbReference>
<feature type="domain" description="Peptidase M28" evidence="1">
    <location>
        <begin position="119"/>
        <end position="329"/>
    </location>
</feature>
<dbReference type="Gene3D" id="3.40.630.10">
    <property type="entry name" value="Zn peptidases"/>
    <property type="match status" value="1"/>
</dbReference>
<proteinExistence type="predicted"/>
<dbReference type="PROSITE" id="PS00018">
    <property type="entry name" value="EF_HAND_1"/>
    <property type="match status" value="1"/>
</dbReference>
<evidence type="ECO:0000313" key="2">
    <source>
        <dbReference type="EMBL" id="MBB6001524.1"/>
    </source>
</evidence>
<dbReference type="RefSeq" id="WP_184128686.1">
    <property type="nucleotide sequence ID" value="NZ_JACHKT010000001.1"/>
</dbReference>
<dbReference type="SUPFAM" id="SSF53187">
    <property type="entry name" value="Zn-dependent exopeptidases"/>
    <property type="match status" value="1"/>
</dbReference>